<gene>
    <name evidence="2" type="ORF">PG994_005256</name>
</gene>
<evidence type="ECO:0000313" key="2">
    <source>
        <dbReference type="EMBL" id="KAK8074357.1"/>
    </source>
</evidence>
<accession>A0ABR1VT17</accession>
<reference evidence="2 3" key="1">
    <citation type="submission" date="2023-01" db="EMBL/GenBank/DDBJ databases">
        <title>Analysis of 21 Apiospora genomes using comparative genomics revels a genus with tremendous synthesis potential of carbohydrate active enzymes and secondary metabolites.</title>
        <authorList>
            <person name="Sorensen T."/>
        </authorList>
    </citation>
    <scope>NUCLEOTIDE SEQUENCE [LARGE SCALE GENOMIC DNA]</scope>
    <source>
        <strain evidence="2 3">CBS 135458</strain>
    </source>
</reference>
<protein>
    <submittedName>
        <fullName evidence="2">Uncharacterized protein</fullName>
    </submittedName>
</protein>
<comment type="caution">
    <text evidence="2">The sequence shown here is derived from an EMBL/GenBank/DDBJ whole genome shotgun (WGS) entry which is preliminary data.</text>
</comment>
<sequence>MMYTTAATLMPMALAATNNGGRSSTDLQFEISDFEARCMAGGMYSGGVSYCVYDIVPLDNTVDSYYDDPYYGMNCGTKNVDSDHGDLPALKESDCGSFRIAVTKSDDGGLVLSVSSPKAGNTGRFVIPAAALTRTTEGPDEDDDTKEQTVQKYTGPTSFTIHATEDYAEPARKSSTDIYVVWPTTAPSSDWSSSSPTAVTFESSTTVTSTSSPQPSTTGAST</sequence>
<feature type="region of interest" description="Disordered" evidence="1">
    <location>
        <begin position="133"/>
        <end position="156"/>
    </location>
</feature>
<evidence type="ECO:0000313" key="3">
    <source>
        <dbReference type="Proteomes" id="UP001480595"/>
    </source>
</evidence>
<name>A0ABR1VT17_9PEZI</name>
<dbReference type="EMBL" id="JAQQWL010000005">
    <property type="protein sequence ID" value="KAK8074357.1"/>
    <property type="molecule type" value="Genomic_DNA"/>
</dbReference>
<organism evidence="2 3">
    <name type="scientific">Apiospora phragmitis</name>
    <dbReference type="NCBI Taxonomy" id="2905665"/>
    <lineage>
        <taxon>Eukaryota</taxon>
        <taxon>Fungi</taxon>
        <taxon>Dikarya</taxon>
        <taxon>Ascomycota</taxon>
        <taxon>Pezizomycotina</taxon>
        <taxon>Sordariomycetes</taxon>
        <taxon>Xylariomycetidae</taxon>
        <taxon>Amphisphaeriales</taxon>
        <taxon>Apiosporaceae</taxon>
        <taxon>Apiospora</taxon>
    </lineage>
</organism>
<dbReference type="GeneID" id="92089728"/>
<dbReference type="Proteomes" id="UP001480595">
    <property type="component" value="Unassembled WGS sequence"/>
</dbReference>
<evidence type="ECO:0000256" key="1">
    <source>
        <dbReference type="SAM" id="MobiDB-lite"/>
    </source>
</evidence>
<proteinExistence type="predicted"/>
<keyword evidence="3" id="KW-1185">Reference proteome</keyword>
<feature type="region of interest" description="Disordered" evidence="1">
    <location>
        <begin position="185"/>
        <end position="222"/>
    </location>
</feature>
<dbReference type="RefSeq" id="XP_066718832.1">
    <property type="nucleotide sequence ID" value="XM_066856665.1"/>
</dbReference>